<dbReference type="InterPro" id="IPR029154">
    <property type="entry name" value="HIBADH-like_NADP-bd"/>
</dbReference>
<evidence type="ECO:0000256" key="3">
    <source>
        <dbReference type="ARBA" id="ARBA00023027"/>
    </source>
</evidence>
<sequence>MAPSPRIGIIGTGAMGKPMAQHIATANPNLVCYTTHDGLPLSTLKAASHVPTNFDVGAGSDVVLTVLPDLPQLREVLYGDSTGEDRGLLAGIGNRDVLLIISSSSSPDGVRKLAEELTASTSVRVVDAPLSGGVEGAAAGTLSIMVGGSQADATQAISVLSACGTPVHLGPLGAGQVAKACNQLIVAATVMAVGEAAVLAQRSDLDLRQMFELLGGGYAGSKVLTTKAFRMADEDYDGGGAAKYMVKDLGIARSIAESTETNSVLGGPLFSAFEELSESAGLGDKDICVTRKFIEER</sequence>
<feature type="active site" evidence="4">
    <location>
        <position position="179"/>
    </location>
</feature>
<reference evidence="7 8" key="1">
    <citation type="journal article" date="2014" name="Int. J. Syst. Evol. Microbiol.">
        <title>Complete genome sequence of Corynebacterium casei LMG S-19264T (=DSM 44701T), isolated from a smear-ripened cheese.</title>
        <authorList>
            <consortium name="US DOE Joint Genome Institute (JGI-PGF)"/>
            <person name="Walter F."/>
            <person name="Albersmeier A."/>
            <person name="Kalinowski J."/>
            <person name="Ruckert C."/>
        </authorList>
    </citation>
    <scope>NUCLEOTIDE SEQUENCE [LARGE SCALE GENOMIC DNA]</scope>
    <source>
        <strain evidence="7 8">CCM 8669</strain>
    </source>
</reference>
<dbReference type="InterPro" id="IPR013328">
    <property type="entry name" value="6PGD_dom2"/>
</dbReference>
<dbReference type="PIRSF" id="PIRSF000103">
    <property type="entry name" value="HIBADH"/>
    <property type="match status" value="1"/>
</dbReference>
<gene>
    <name evidence="7" type="ORF">GCM10007359_19800</name>
</gene>
<dbReference type="Proteomes" id="UP000600171">
    <property type="component" value="Unassembled WGS sequence"/>
</dbReference>
<keyword evidence="3" id="KW-0520">NAD</keyword>
<feature type="domain" description="3-hydroxyisobutyrate dehydrogenase-like NAD-binding" evidence="6">
    <location>
        <begin position="173"/>
        <end position="286"/>
    </location>
</feature>
<dbReference type="PANTHER" id="PTHR43060">
    <property type="entry name" value="3-HYDROXYISOBUTYRATE DEHYDROGENASE-LIKE 1, MITOCHONDRIAL-RELATED"/>
    <property type="match status" value="1"/>
</dbReference>
<dbReference type="Gene3D" id="1.10.1040.10">
    <property type="entry name" value="N-(1-d-carboxylethyl)-l-norvaline Dehydrogenase, domain 2"/>
    <property type="match status" value="1"/>
</dbReference>
<accession>A0A917IWK7</accession>
<dbReference type="InterPro" id="IPR015815">
    <property type="entry name" value="HIBADH-related"/>
</dbReference>
<comment type="caution">
    <text evidence="7">The sequence shown here is derived from an EMBL/GenBank/DDBJ whole genome shotgun (WGS) entry which is preliminary data.</text>
</comment>
<dbReference type="SUPFAM" id="SSF48179">
    <property type="entry name" value="6-phosphogluconate dehydrogenase C-terminal domain-like"/>
    <property type="match status" value="1"/>
</dbReference>
<dbReference type="Pfam" id="PF03446">
    <property type="entry name" value="NAD_binding_2"/>
    <property type="match status" value="1"/>
</dbReference>
<dbReference type="InterPro" id="IPR008927">
    <property type="entry name" value="6-PGluconate_DH-like_C_sf"/>
</dbReference>
<organism evidence="7 8">
    <name type="scientific">Rothia aerolata</name>
    <dbReference type="NCBI Taxonomy" id="1812262"/>
    <lineage>
        <taxon>Bacteria</taxon>
        <taxon>Bacillati</taxon>
        <taxon>Actinomycetota</taxon>
        <taxon>Actinomycetes</taxon>
        <taxon>Micrococcales</taxon>
        <taxon>Micrococcaceae</taxon>
        <taxon>Rothia</taxon>
    </lineage>
</organism>
<evidence type="ECO:0000256" key="4">
    <source>
        <dbReference type="PIRSR" id="PIRSR000103-1"/>
    </source>
</evidence>
<feature type="domain" description="6-phosphogluconate dehydrogenase NADP-binding" evidence="5">
    <location>
        <begin position="6"/>
        <end position="167"/>
    </location>
</feature>
<dbReference type="InterPro" id="IPR036291">
    <property type="entry name" value="NAD(P)-bd_dom_sf"/>
</dbReference>
<name>A0A917IWK7_9MICC</name>
<keyword evidence="2" id="KW-0560">Oxidoreductase</keyword>
<dbReference type="Pfam" id="PF14833">
    <property type="entry name" value="NAD_binding_11"/>
    <property type="match status" value="1"/>
</dbReference>
<evidence type="ECO:0000256" key="2">
    <source>
        <dbReference type="ARBA" id="ARBA00023002"/>
    </source>
</evidence>
<keyword evidence="8" id="KW-1185">Reference proteome</keyword>
<dbReference type="GO" id="GO:0051287">
    <property type="term" value="F:NAD binding"/>
    <property type="evidence" value="ECO:0007669"/>
    <property type="project" value="InterPro"/>
</dbReference>
<evidence type="ECO:0000256" key="1">
    <source>
        <dbReference type="ARBA" id="ARBA00009080"/>
    </source>
</evidence>
<dbReference type="InterPro" id="IPR006115">
    <property type="entry name" value="6PGDH_NADP-bd"/>
</dbReference>
<evidence type="ECO:0000259" key="5">
    <source>
        <dbReference type="Pfam" id="PF03446"/>
    </source>
</evidence>
<dbReference type="Gene3D" id="3.40.50.720">
    <property type="entry name" value="NAD(P)-binding Rossmann-like Domain"/>
    <property type="match status" value="1"/>
</dbReference>
<dbReference type="GO" id="GO:0016491">
    <property type="term" value="F:oxidoreductase activity"/>
    <property type="evidence" value="ECO:0007669"/>
    <property type="project" value="UniProtKB-KW"/>
</dbReference>
<dbReference type="GO" id="GO:0050661">
    <property type="term" value="F:NADP binding"/>
    <property type="evidence" value="ECO:0007669"/>
    <property type="project" value="InterPro"/>
</dbReference>
<comment type="similarity">
    <text evidence="1">Belongs to the HIBADH-related family.</text>
</comment>
<dbReference type="PANTHER" id="PTHR43060:SF15">
    <property type="entry name" value="3-HYDROXYISOBUTYRATE DEHYDROGENASE-LIKE 1, MITOCHONDRIAL-RELATED"/>
    <property type="match status" value="1"/>
</dbReference>
<protein>
    <submittedName>
        <fullName evidence="7">2-hydroxy-3-oxopropionate reductase</fullName>
    </submittedName>
</protein>
<dbReference type="AlphaFoldDB" id="A0A917IWK7"/>
<dbReference type="RefSeq" id="WP_229723188.1">
    <property type="nucleotide sequence ID" value="NZ_BMDC01000004.1"/>
</dbReference>
<evidence type="ECO:0000313" key="7">
    <source>
        <dbReference type="EMBL" id="GGH65993.1"/>
    </source>
</evidence>
<dbReference type="EMBL" id="BMDC01000004">
    <property type="protein sequence ID" value="GGH65993.1"/>
    <property type="molecule type" value="Genomic_DNA"/>
</dbReference>
<evidence type="ECO:0000313" key="8">
    <source>
        <dbReference type="Proteomes" id="UP000600171"/>
    </source>
</evidence>
<evidence type="ECO:0000259" key="6">
    <source>
        <dbReference type="Pfam" id="PF14833"/>
    </source>
</evidence>
<proteinExistence type="inferred from homology"/>
<dbReference type="SUPFAM" id="SSF51735">
    <property type="entry name" value="NAD(P)-binding Rossmann-fold domains"/>
    <property type="match status" value="1"/>
</dbReference>